<dbReference type="RefSeq" id="WP_184867238.1">
    <property type="nucleotide sequence ID" value="NZ_BAAAWY010000060.1"/>
</dbReference>
<name>A0A7W9NJA6_9PSEU</name>
<dbReference type="AlphaFoldDB" id="A0A7W9NJA6"/>
<evidence type="ECO:0000313" key="2">
    <source>
        <dbReference type="Proteomes" id="UP000585638"/>
    </source>
</evidence>
<proteinExistence type="predicted"/>
<evidence type="ECO:0000313" key="1">
    <source>
        <dbReference type="EMBL" id="MBB5895447.1"/>
    </source>
</evidence>
<gene>
    <name evidence="1" type="ORF">BJ998_006643</name>
</gene>
<dbReference type="Proteomes" id="UP000585638">
    <property type="component" value="Unassembled WGS sequence"/>
</dbReference>
<protein>
    <submittedName>
        <fullName evidence="1">Uncharacterized protein</fullName>
    </submittedName>
</protein>
<organism evidence="1 2">
    <name type="scientific">Kutzneria kofuensis</name>
    <dbReference type="NCBI Taxonomy" id="103725"/>
    <lineage>
        <taxon>Bacteria</taxon>
        <taxon>Bacillati</taxon>
        <taxon>Actinomycetota</taxon>
        <taxon>Actinomycetes</taxon>
        <taxon>Pseudonocardiales</taxon>
        <taxon>Pseudonocardiaceae</taxon>
        <taxon>Kutzneria</taxon>
    </lineage>
</organism>
<sequence>MGDKFDMGGAHISGSAIGHRATVNNYGGAPDALLAALVERRSDLLGDAPADRRDDVRARLDEIEAQLRSRRPDKEVVRSGWQRIAGIVGVLSEPVMEVTKLIAKFLA</sequence>
<comment type="caution">
    <text evidence="1">The sequence shown here is derived from an EMBL/GenBank/DDBJ whole genome shotgun (WGS) entry which is preliminary data.</text>
</comment>
<accession>A0A7W9NJA6</accession>
<dbReference type="EMBL" id="JACHIR010000001">
    <property type="protein sequence ID" value="MBB5895447.1"/>
    <property type="molecule type" value="Genomic_DNA"/>
</dbReference>
<reference evidence="1 2" key="1">
    <citation type="submission" date="2020-08" db="EMBL/GenBank/DDBJ databases">
        <title>Sequencing the genomes of 1000 actinobacteria strains.</title>
        <authorList>
            <person name="Klenk H.-P."/>
        </authorList>
    </citation>
    <scope>NUCLEOTIDE SEQUENCE [LARGE SCALE GENOMIC DNA]</scope>
    <source>
        <strain evidence="1 2">DSM 43851</strain>
    </source>
</reference>
<keyword evidence="2" id="KW-1185">Reference proteome</keyword>